<dbReference type="RefSeq" id="WP_103921542.1">
    <property type="nucleotide sequence ID" value="NZ_FMSV02000542.1"/>
</dbReference>
<dbReference type="InterPro" id="IPR009056">
    <property type="entry name" value="Cyt_c-like_dom"/>
</dbReference>
<feature type="binding site" description="axial binding residue" evidence="8">
    <location>
        <position position="38"/>
    </location>
    <ligand>
        <name>heme c</name>
        <dbReference type="ChEBI" id="CHEBI:61717"/>
    </ligand>
    <ligandPart>
        <name>Fe</name>
        <dbReference type="ChEBI" id="CHEBI:18248"/>
    </ligandPart>
</feature>
<evidence type="ECO:0000256" key="6">
    <source>
        <dbReference type="ARBA" id="ARBA00023004"/>
    </source>
</evidence>
<evidence type="ECO:0000259" key="10">
    <source>
        <dbReference type="PROSITE" id="PS51007"/>
    </source>
</evidence>
<feature type="binding site" description="covalent" evidence="8">
    <location>
        <position position="42"/>
    </location>
    <ligand>
        <name>heme c</name>
        <dbReference type="ChEBI" id="CHEBI:61717"/>
    </ligand>
</feature>
<evidence type="ECO:0000256" key="4">
    <source>
        <dbReference type="ARBA" id="ARBA00022723"/>
    </source>
</evidence>
<keyword evidence="2" id="KW-0813">Transport</keyword>
<dbReference type="SUPFAM" id="SSF46626">
    <property type="entry name" value="Cytochrome c"/>
    <property type="match status" value="1"/>
</dbReference>
<evidence type="ECO:0000256" key="9">
    <source>
        <dbReference type="SAM" id="SignalP"/>
    </source>
</evidence>
<feature type="binding site" description="covalent" evidence="8">
    <location>
        <position position="88"/>
    </location>
    <ligand>
        <name>heme c</name>
        <dbReference type="ChEBI" id="CHEBI:61717"/>
    </ligand>
</feature>
<keyword evidence="6 8" id="KW-0408">Iron</keyword>
<keyword evidence="12" id="KW-1185">Reference proteome</keyword>
<dbReference type="Proteomes" id="UP000236724">
    <property type="component" value="Unassembled WGS sequence"/>
</dbReference>
<evidence type="ECO:0000256" key="7">
    <source>
        <dbReference type="ARBA" id="ARBA00031244"/>
    </source>
</evidence>
<dbReference type="PROSITE" id="PS51007">
    <property type="entry name" value="CYTC"/>
    <property type="match status" value="1"/>
</dbReference>
<evidence type="ECO:0000256" key="8">
    <source>
        <dbReference type="PIRSR" id="PIRSR602324-1"/>
    </source>
</evidence>
<dbReference type="AlphaFoldDB" id="A0A1H6FF23"/>
<evidence type="ECO:0000256" key="1">
    <source>
        <dbReference type="ARBA" id="ARBA00021020"/>
    </source>
</evidence>
<keyword evidence="5" id="KW-0249">Electron transport</keyword>
<sequence length="111" mass="11953">MKYFSKVMFSSIAGFSMLAVSALAQAEDGVELARKNSCLACHSIDNKIVGPAYKEIANKYKGADEAMIQQLRDKVKNGGSGTWGNIPMPPNATVSDENINILVSWVLSLAD</sequence>
<feature type="domain" description="Cytochrome c" evidence="10">
    <location>
        <begin position="24"/>
        <end position="110"/>
    </location>
</feature>
<accession>A0A1H6FF23</accession>
<keyword evidence="4 8" id="KW-0479">Metal-binding</keyword>
<dbReference type="GO" id="GO:0020037">
    <property type="term" value="F:heme binding"/>
    <property type="evidence" value="ECO:0007669"/>
    <property type="project" value="InterPro"/>
</dbReference>
<feature type="signal peptide" evidence="9">
    <location>
        <begin position="1"/>
        <end position="26"/>
    </location>
</feature>
<reference evidence="11 12" key="1">
    <citation type="submission" date="2016-10" db="EMBL/GenBank/DDBJ databases">
        <authorList>
            <person name="de Groot N.N."/>
        </authorList>
    </citation>
    <scope>NUCLEOTIDE SEQUENCE [LARGE SCALE GENOMIC DNA]</scope>
    <source>
        <strain evidence="11">MBHS1</strain>
    </source>
</reference>
<dbReference type="PRINTS" id="PR00606">
    <property type="entry name" value="CYTCHROMECID"/>
</dbReference>
<dbReference type="InterPro" id="IPR036909">
    <property type="entry name" value="Cyt_c-like_dom_sf"/>
</dbReference>
<dbReference type="EMBL" id="FMSV02000542">
    <property type="protein sequence ID" value="SEH07949.1"/>
    <property type="molecule type" value="Genomic_DNA"/>
</dbReference>
<dbReference type="GO" id="GO:0005506">
    <property type="term" value="F:iron ion binding"/>
    <property type="evidence" value="ECO:0007669"/>
    <property type="project" value="InterPro"/>
</dbReference>
<name>A0A1H6FF23_9GAMM</name>
<dbReference type="Gene3D" id="1.10.760.10">
    <property type="entry name" value="Cytochrome c-like domain"/>
    <property type="match status" value="1"/>
</dbReference>
<evidence type="ECO:0000256" key="3">
    <source>
        <dbReference type="ARBA" id="ARBA00022617"/>
    </source>
</evidence>
<evidence type="ECO:0000256" key="5">
    <source>
        <dbReference type="ARBA" id="ARBA00022982"/>
    </source>
</evidence>
<keyword evidence="9" id="KW-0732">Signal</keyword>
<feature type="chain" id="PRO_5014958302" description="Cytochrome c-551" evidence="9">
    <location>
        <begin position="27"/>
        <end position="111"/>
    </location>
</feature>
<evidence type="ECO:0000313" key="11">
    <source>
        <dbReference type="EMBL" id="SEH07949.1"/>
    </source>
</evidence>
<gene>
    <name evidence="11" type="primary">cyt</name>
    <name evidence="11" type="ORF">MBHS_03836</name>
</gene>
<keyword evidence="3 8" id="KW-0349">Heme</keyword>
<evidence type="ECO:0000256" key="2">
    <source>
        <dbReference type="ARBA" id="ARBA00022448"/>
    </source>
</evidence>
<dbReference type="Pfam" id="PF00034">
    <property type="entry name" value="Cytochrom_C"/>
    <property type="match status" value="1"/>
</dbReference>
<dbReference type="GO" id="GO:0009055">
    <property type="term" value="F:electron transfer activity"/>
    <property type="evidence" value="ECO:0007669"/>
    <property type="project" value="InterPro"/>
</dbReference>
<dbReference type="OrthoDB" id="9814063at2"/>
<organism evidence="11 12">
    <name type="scientific">Candidatus Venteria ishoeyi</name>
    <dbReference type="NCBI Taxonomy" id="1899563"/>
    <lineage>
        <taxon>Bacteria</taxon>
        <taxon>Pseudomonadati</taxon>
        <taxon>Pseudomonadota</taxon>
        <taxon>Gammaproteobacteria</taxon>
        <taxon>Thiotrichales</taxon>
        <taxon>Thiotrichaceae</taxon>
        <taxon>Venteria</taxon>
    </lineage>
</organism>
<proteinExistence type="predicted"/>
<dbReference type="InterPro" id="IPR002324">
    <property type="entry name" value="Cyt_c_ID"/>
</dbReference>
<evidence type="ECO:0000313" key="12">
    <source>
        <dbReference type="Proteomes" id="UP000236724"/>
    </source>
</evidence>
<comment type="PTM">
    <text evidence="8">Binds 1 heme c group covalently per subunit.</text>
</comment>
<protein>
    <recommendedName>
        <fullName evidence="1">Cytochrome c-551</fullName>
    </recommendedName>
    <alternativeName>
        <fullName evidence="7">Cytochrome c551</fullName>
    </alternativeName>
</protein>